<evidence type="ECO:0008006" key="2">
    <source>
        <dbReference type="Google" id="ProtNLM"/>
    </source>
</evidence>
<organism evidence="1">
    <name type="scientific">Streptomyces sp. R39</name>
    <dbReference type="NCBI Taxonomy" id="3238631"/>
    <lineage>
        <taxon>Bacteria</taxon>
        <taxon>Bacillati</taxon>
        <taxon>Actinomycetota</taxon>
        <taxon>Actinomycetes</taxon>
        <taxon>Kitasatosporales</taxon>
        <taxon>Streptomycetaceae</taxon>
        <taxon>Streptomyces</taxon>
    </lineage>
</organism>
<accession>A0AB39R1V4</accession>
<name>A0AB39R1V4_9ACTN</name>
<dbReference type="RefSeq" id="WP_369228404.1">
    <property type="nucleotide sequence ID" value="NZ_CP163441.1"/>
</dbReference>
<evidence type="ECO:0000313" key="1">
    <source>
        <dbReference type="EMBL" id="XDQ49875.1"/>
    </source>
</evidence>
<gene>
    <name evidence="1" type="ORF">AB5J52_46855</name>
</gene>
<dbReference type="EMBL" id="CP163441">
    <property type="protein sequence ID" value="XDQ49875.1"/>
    <property type="molecule type" value="Genomic_DNA"/>
</dbReference>
<reference evidence="1" key="1">
    <citation type="submission" date="2024-07" db="EMBL/GenBank/DDBJ databases">
        <authorList>
            <person name="Yu S.T."/>
        </authorList>
    </citation>
    <scope>NUCLEOTIDE SEQUENCE</scope>
    <source>
        <strain evidence="1">R39</strain>
    </source>
</reference>
<protein>
    <recommendedName>
        <fullName evidence="2">mRNA interferase YoeB</fullName>
    </recommendedName>
</protein>
<dbReference type="AlphaFoldDB" id="A0AB39R1V4"/>
<proteinExistence type="predicted"/>
<sequence length="101" mass="11518">MVRQRTGTPTKIRKFLTSPAAKVRRKLDNGVRRPREADRFLKLLNSLYSYRPKDQPRAPGRRVPVKNITLYTTTVHQSDDGIVRVLRNDTKLSTGCSPTSP</sequence>